<evidence type="ECO:0008006" key="3">
    <source>
        <dbReference type="Google" id="ProtNLM"/>
    </source>
</evidence>
<sequence length="420" mass="48716">MDPSINMEFLKSFDSDDDVEFVETFFNVVQHVHAEESSNAARTRTVVNRDRQAAHDLLVRDYFADNCLYNDDSFERRFRLNKAIFLRISNALESRYDFFKQKPDARGRMGFSSIQKCAAALRYLGYGIAFDASDEYLKISERTTVECVDWFSACVYEVFHEEYLRKPTQRDIERLYLAHEERHGFPGMLGSLDCTHVTWEKCPTAWRGQFTRGDIGEPTIILEAVASQDLWIWHAFFGVAGSNNDLNVLGQSPLFNDIWTGKAPDMTFTVNGHAYKYGYYLGDGIYPDYSTLMKAYSVPRSEKAKLFTKKQESARNDIERAFGVLKQTWHVVKYATRLWDKERIKRMVLACIIMHNMIIENEGRAICTYDPNDVVVPIEEFVPGTNAFLERVVKIHNSEMCFNLREDVAEHLYQHSMNDD</sequence>
<dbReference type="AlphaFoldDB" id="A0A9R1UNK5"/>
<reference evidence="1 2" key="1">
    <citation type="journal article" date="2017" name="Nat. Commun.">
        <title>Genome assembly with in vitro proximity ligation data and whole-genome triplication in lettuce.</title>
        <authorList>
            <person name="Reyes-Chin-Wo S."/>
            <person name="Wang Z."/>
            <person name="Yang X."/>
            <person name="Kozik A."/>
            <person name="Arikit S."/>
            <person name="Song C."/>
            <person name="Xia L."/>
            <person name="Froenicke L."/>
            <person name="Lavelle D.O."/>
            <person name="Truco M.J."/>
            <person name="Xia R."/>
            <person name="Zhu S."/>
            <person name="Xu C."/>
            <person name="Xu H."/>
            <person name="Xu X."/>
            <person name="Cox K."/>
            <person name="Korf I."/>
            <person name="Meyers B.C."/>
            <person name="Michelmore R.W."/>
        </authorList>
    </citation>
    <scope>NUCLEOTIDE SEQUENCE [LARGE SCALE GENOMIC DNA]</scope>
    <source>
        <strain evidence="2">cv. Salinas</strain>
        <tissue evidence="1">Seedlings</tissue>
    </source>
</reference>
<dbReference type="Pfam" id="PF04827">
    <property type="entry name" value="Plant_tran"/>
    <property type="match status" value="1"/>
</dbReference>
<proteinExistence type="predicted"/>
<organism evidence="1 2">
    <name type="scientific">Lactuca sativa</name>
    <name type="common">Garden lettuce</name>
    <dbReference type="NCBI Taxonomy" id="4236"/>
    <lineage>
        <taxon>Eukaryota</taxon>
        <taxon>Viridiplantae</taxon>
        <taxon>Streptophyta</taxon>
        <taxon>Embryophyta</taxon>
        <taxon>Tracheophyta</taxon>
        <taxon>Spermatophyta</taxon>
        <taxon>Magnoliopsida</taxon>
        <taxon>eudicotyledons</taxon>
        <taxon>Gunneridae</taxon>
        <taxon>Pentapetalae</taxon>
        <taxon>asterids</taxon>
        <taxon>campanulids</taxon>
        <taxon>Asterales</taxon>
        <taxon>Asteraceae</taxon>
        <taxon>Cichorioideae</taxon>
        <taxon>Cichorieae</taxon>
        <taxon>Lactucinae</taxon>
        <taxon>Lactuca</taxon>
    </lineage>
</organism>
<keyword evidence="2" id="KW-1185">Reference proteome</keyword>
<dbReference type="PANTHER" id="PTHR47150:SF4">
    <property type="entry name" value="HARBINGER TRANSPOSASE-DERIVED PROTEIN-RELATED"/>
    <property type="match status" value="1"/>
</dbReference>
<dbReference type="Proteomes" id="UP000235145">
    <property type="component" value="Unassembled WGS sequence"/>
</dbReference>
<dbReference type="EMBL" id="NBSK02000008">
    <property type="protein sequence ID" value="KAJ0190957.1"/>
    <property type="molecule type" value="Genomic_DNA"/>
</dbReference>
<accession>A0A9R1UNK5</accession>
<protein>
    <recommendedName>
        <fullName evidence="3">DDE Tnp4 domain-containing protein</fullName>
    </recommendedName>
</protein>
<evidence type="ECO:0000313" key="1">
    <source>
        <dbReference type="EMBL" id="KAJ0190957.1"/>
    </source>
</evidence>
<name>A0A9R1UNK5_LACSA</name>
<dbReference type="InterPro" id="IPR006912">
    <property type="entry name" value="Harbinger_derived_prot"/>
</dbReference>
<gene>
    <name evidence="1" type="ORF">LSAT_V11C800399560</name>
</gene>
<comment type="caution">
    <text evidence="1">The sequence shown here is derived from an EMBL/GenBank/DDBJ whole genome shotgun (WGS) entry which is preliminary data.</text>
</comment>
<dbReference type="PANTHER" id="PTHR47150">
    <property type="entry name" value="OS12G0169200 PROTEIN"/>
    <property type="match status" value="1"/>
</dbReference>
<evidence type="ECO:0000313" key="2">
    <source>
        <dbReference type="Proteomes" id="UP000235145"/>
    </source>
</evidence>